<feature type="compositionally biased region" description="Low complexity" evidence="1">
    <location>
        <begin position="267"/>
        <end position="278"/>
    </location>
</feature>
<feature type="compositionally biased region" description="Polar residues" evidence="1">
    <location>
        <begin position="185"/>
        <end position="195"/>
    </location>
</feature>
<evidence type="ECO:0000256" key="1">
    <source>
        <dbReference type="SAM" id="MobiDB-lite"/>
    </source>
</evidence>
<feature type="region of interest" description="Disordered" evidence="1">
    <location>
        <begin position="12"/>
        <end position="296"/>
    </location>
</feature>
<reference evidence="2 3" key="1">
    <citation type="submission" date="2017-03" db="EMBL/GenBank/DDBJ databases">
        <title>An alternative strategy for trypanosome survival in the mammalian bloodstream revealed through genome and transcriptome analysis of the ubiquitous bovine parasite Trypanosoma (Megatrypanum) theileri.</title>
        <authorList>
            <person name="Kelly S."/>
            <person name="Ivens A."/>
            <person name="Mott A."/>
            <person name="O'Neill E."/>
            <person name="Emms D."/>
            <person name="Macleod O."/>
            <person name="Voorheis P."/>
            <person name="Matthews J."/>
            <person name="Matthews K."/>
            <person name="Carrington M."/>
        </authorList>
    </citation>
    <scope>NUCLEOTIDE SEQUENCE [LARGE SCALE GENOMIC DNA]</scope>
    <source>
        <strain evidence="2">Edinburgh</strain>
    </source>
</reference>
<dbReference type="GeneID" id="39991024"/>
<dbReference type="VEuPathDB" id="TriTrypDB:TM35_000731000"/>
<evidence type="ECO:0000313" key="2">
    <source>
        <dbReference type="EMBL" id="ORC83376.1"/>
    </source>
</evidence>
<feature type="compositionally biased region" description="Polar residues" evidence="1">
    <location>
        <begin position="151"/>
        <end position="166"/>
    </location>
</feature>
<name>A0A1X0NF81_9TRYP</name>
<feature type="compositionally biased region" description="Low complexity" evidence="1">
    <location>
        <begin position="215"/>
        <end position="227"/>
    </location>
</feature>
<dbReference type="RefSeq" id="XP_028877442.1">
    <property type="nucleotide sequence ID" value="XM_029031244.1"/>
</dbReference>
<keyword evidence="3" id="KW-1185">Reference proteome</keyword>
<dbReference type="EMBL" id="NBCO01000073">
    <property type="protein sequence ID" value="ORC83376.1"/>
    <property type="molecule type" value="Genomic_DNA"/>
</dbReference>
<protein>
    <submittedName>
        <fullName evidence="2">Uncharacterized protein</fullName>
    </submittedName>
</protein>
<feature type="compositionally biased region" description="Polar residues" evidence="1">
    <location>
        <begin position="204"/>
        <end position="214"/>
    </location>
</feature>
<proteinExistence type="predicted"/>
<sequence>MLSVAFVCMGADPNPDVEPGLGGAGVSDCPSGSECKDTESKLRETPARGPSGDTECIPGGTPECAKAAPNTLVKSEPVVEPVDSKCTPGGTTESNTDTSKCEETIGKPPHEKGAPKPNNPECHGGTPDPSGKCTNPAERSERGGDGLECPGNTSRTADGNCTSESQPAAHPVPQQENEHQQEQQPDLNRVSTDNGSEPAGSGDLENTSTTEGQATTSSGDSGSNNTNLQTQPESANEGGDSNPSNQTAAAAGTTGTEGSHENGNADSTSTTITTTTTTLPPELTNNKKGDADSSSS</sequence>
<evidence type="ECO:0000313" key="3">
    <source>
        <dbReference type="Proteomes" id="UP000192257"/>
    </source>
</evidence>
<feature type="compositionally biased region" description="Basic and acidic residues" evidence="1">
    <location>
        <begin position="34"/>
        <end position="46"/>
    </location>
</feature>
<feature type="compositionally biased region" description="Polar residues" evidence="1">
    <location>
        <begin position="89"/>
        <end position="98"/>
    </location>
</feature>
<dbReference type="Proteomes" id="UP000192257">
    <property type="component" value="Unassembled WGS sequence"/>
</dbReference>
<gene>
    <name evidence="2" type="ORF">TM35_000731000</name>
</gene>
<feature type="compositionally biased region" description="Polar residues" evidence="1">
    <location>
        <begin position="228"/>
        <end position="246"/>
    </location>
</feature>
<feature type="compositionally biased region" description="Basic and acidic residues" evidence="1">
    <location>
        <begin position="99"/>
        <end position="114"/>
    </location>
</feature>
<dbReference type="AlphaFoldDB" id="A0A1X0NF81"/>
<feature type="compositionally biased region" description="Basic and acidic residues" evidence="1">
    <location>
        <begin position="285"/>
        <end position="296"/>
    </location>
</feature>
<comment type="caution">
    <text evidence="2">The sequence shown here is derived from an EMBL/GenBank/DDBJ whole genome shotgun (WGS) entry which is preliminary data.</text>
</comment>
<accession>A0A1X0NF81</accession>
<organism evidence="2 3">
    <name type="scientific">Trypanosoma theileri</name>
    <dbReference type="NCBI Taxonomy" id="67003"/>
    <lineage>
        <taxon>Eukaryota</taxon>
        <taxon>Discoba</taxon>
        <taxon>Euglenozoa</taxon>
        <taxon>Kinetoplastea</taxon>
        <taxon>Metakinetoplastina</taxon>
        <taxon>Trypanosomatida</taxon>
        <taxon>Trypanosomatidae</taxon>
        <taxon>Trypanosoma</taxon>
    </lineage>
</organism>
<feature type="non-terminal residue" evidence="2">
    <location>
        <position position="296"/>
    </location>
</feature>
<feature type="compositionally biased region" description="Low complexity" evidence="1">
    <location>
        <begin position="247"/>
        <end position="256"/>
    </location>
</feature>